<dbReference type="PROSITE" id="PS51677">
    <property type="entry name" value="NODB"/>
    <property type="match status" value="1"/>
</dbReference>
<dbReference type="SUPFAM" id="SSF88713">
    <property type="entry name" value="Glycoside hydrolase/deacetylase"/>
    <property type="match status" value="1"/>
</dbReference>
<evidence type="ECO:0000256" key="2">
    <source>
        <dbReference type="ARBA" id="ARBA00004613"/>
    </source>
</evidence>
<dbReference type="GO" id="GO:0005975">
    <property type="term" value="P:carbohydrate metabolic process"/>
    <property type="evidence" value="ECO:0007669"/>
    <property type="project" value="InterPro"/>
</dbReference>
<proteinExistence type="inferred from homology"/>
<organism evidence="8 9">
    <name type="scientific">Roseibium aquae</name>
    <dbReference type="NCBI Taxonomy" id="1323746"/>
    <lineage>
        <taxon>Bacteria</taxon>
        <taxon>Pseudomonadati</taxon>
        <taxon>Pseudomonadota</taxon>
        <taxon>Alphaproteobacteria</taxon>
        <taxon>Hyphomicrobiales</taxon>
        <taxon>Stappiaceae</taxon>
        <taxon>Roseibium</taxon>
    </lineage>
</organism>
<evidence type="ECO:0000313" key="8">
    <source>
        <dbReference type="EMBL" id="GGB48445.1"/>
    </source>
</evidence>
<dbReference type="PANTHER" id="PTHR34216">
    <property type="match status" value="1"/>
</dbReference>
<evidence type="ECO:0000256" key="5">
    <source>
        <dbReference type="ARBA" id="ARBA00022729"/>
    </source>
</evidence>
<sequence length="229" mass="25363">MLPQTCLLTFHGIGAPIAPLQPGEEQYFVGEDVFSKALDLLPVLEKAHGVTIELSFDDGNASDYRTGFPGLIAAGRTGAFFVLAGRLDQDGYLTRRQVREMHDHGMEIGTHGWDHVDWRTLDAAARQREFVDARKALEDVTGAPVTKAAVPFGRFDAGVLRSLKAENYAKVFTSTSGLAYRAAWFQPRWSPTRAFDPARDLPRRLALSQKIKAAVFAALRPVRYRYGAL</sequence>
<evidence type="ECO:0000256" key="4">
    <source>
        <dbReference type="ARBA" id="ARBA00020071"/>
    </source>
</evidence>
<dbReference type="AlphaFoldDB" id="A0A916TK20"/>
<dbReference type="PANTHER" id="PTHR34216:SF3">
    <property type="entry name" value="POLY-BETA-1,6-N-ACETYL-D-GLUCOSAMINE N-DEACETYLASE"/>
    <property type="match status" value="1"/>
</dbReference>
<evidence type="ECO:0000259" key="7">
    <source>
        <dbReference type="PROSITE" id="PS51677"/>
    </source>
</evidence>
<dbReference type="InterPro" id="IPR051398">
    <property type="entry name" value="Polysacch_Deacetylase"/>
</dbReference>
<feature type="domain" description="NodB homology" evidence="7">
    <location>
        <begin position="50"/>
        <end position="229"/>
    </location>
</feature>
<comment type="subcellular location">
    <subcellularLocation>
        <location evidence="2">Secreted</location>
    </subcellularLocation>
</comment>
<name>A0A916TK20_9HYPH</name>
<evidence type="ECO:0000313" key="9">
    <source>
        <dbReference type="Proteomes" id="UP000605148"/>
    </source>
</evidence>
<dbReference type="CDD" id="cd10918">
    <property type="entry name" value="CE4_NodB_like_5s_6s"/>
    <property type="match status" value="1"/>
</dbReference>
<dbReference type="Gene3D" id="3.20.20.370">
    <property type="entry name" value="Glycoside hydrolase/deacetylase"/>
    <property type="match status" value="1"/>
</dbReference>
<dbReference type="GO" id="GO:0016810">
    <property type="term" value="F:hydrolase activity, acting on carbon-nitrogen (but not peptide) bonds"/>
    <property type="evidence" value="ECO:0007669"/>
    <property type="project" value="InterPro"/>
</dbReference>
<dbReference type="EMBL" id="BMFA01000005">
    <property type="protein sequence ID" value="GGB48445.1"/>
    <property type="molecule type" value="Genomic_DNA"/>
</dbReference>
<comment type="caution">
    <text evidence="8">The sequence shown here is derived from an EMBL/GenBank/DDBJ whole genome shotgun (WGS) entry which is preliminary data.</text>
</comment>
<dbReference type="GO" id="GO:0005576">
    <property type="term" value="C:extracellular region"/>
    <property type="evidence" value="ECO:0007669"/>
    <property type="project" value="UniProtKB-SubCell"/>
</dbReference>
<reference evidence="8" key="2">
    <citation type="submission" date="2020-09" db="EMBL/GenBank/DDBJ databases">
        <authorList>
            <person name="Sun Q."/>
            <person name="Zhou Y."/>
        </authorList>
    </citation>
    <scope>NUCLEOTIDE SEQUENCE</scope>
    <source>
        <strain evidence="8">CGMCC 1.12426</strain>
    </source>
</reference>
<dbReference type="RefSeq" id="WP_172972058.1">
    <property type="nucleotide sequence ID" value="NZ_BMFA01000005.1"/>
</dbReference>
<dbReference type="Proteomes" id="UP000605148">
    <property type="component" value="Unassembled WGS sequence"/>
</dbReference>
<evidence type="ECO:0000256" key="6">
    <source>
        <dbReference type="ARBA" id="ARBA00032976"/>
    </source>
</evidence>
<dbReference type="InterPro" id="IPR002509">
    <property type="entry name" value="NODB_dom"/>
</dbReference>
<keyword evidence="5" id="KW-0732">Signal</keyword>
<evidence type="ECO:0000256" key="3">
    <source>
        <dbReference type="ARBA" id="ARBA00010973"/>
    </source>
</evidence>
<dbReference type="InterPro" id="IPR011330">
    <property type="entry name" value="Glyco_hydro/deAcase_b/a-brl"/>
</dbReference>
<keyword evidence="9" id="KW-1185">Reference proteome</keyword>
<protein>
    <recommendedName>
        <fullName evidence="4">Chitooligosaccharide deacetylase</fullName>
    </recommendedName>
    <alternativeName>
        <fullName evidence="6">Nodulation protein B</fullName>
    </alternativeName>
</protein>
<comment type="similarity">
    <text evidence="3">Belongs to the polysaccharide deacetylase family.</text>
</comment>
<gene>
    <name evidence="8" type="ORF">GCM10011316_20720</name>
</gene>
<reference evidence="8" key="1">
    <citation type="journal article" date="2014" name="Int. J. Syst. Evol. Microbiol.">
        <title>Complete genome sequence of Corynebacterium casei LMG S-19264T (=DSM 44701T), isolated from a smear-ripened cheese.</title>
        <authorList>
            <consortium name="US DOE Joint Genome Institute (JGI-PGF)"/>
            <person name="Walter F."/>
            <person name="Albersmeier A."/>
            <person name="Kalinowski J."/>
            <person name="Ruckert C."/>
        </authorList>
    </citation>
    <scope>NUCLEOTIDE SEQUENCE</scope>
    <source>
        <strain evidence="8">CGMCC 1.12426</strain>
    </source>
</reference>
<accession>A0A916TK20</accession>
<evidence type="ECO:0000256" key="1">
    <source>
        <dbReference type="ARBA" id="ARBA00003236"/>
    </source>
</evidence>
<comment type="function">
    <text evidence="1">Is involved in generating a small heat-stable compound (Nod), an acylated oligomer of N-acetylglucosamine, that stimulates mitosis in various plant protoplasts.</text>
</comment>
<dbReference type="Pfam" id="PF01522">
    <property type="entry name" value="Polysacc_deac_1"/>
    <property type="match status" value="1"/>
</dbReference>